<dbReference type="NCBIfam" id="TIGR00195">
    <property type="entry name" value="exoDNase_III"/>
    <property type="match status" value="1"/>
</dbReference>
<dbReference type="CDD" id="cd09087">
    <property type="entry name" value="Ape1-like_AP-endo"/>
    <property type="match status" value="1"/>
</dbReference>
<feature type="binding site" evidence="7">
    <location>
        <position position="7"/>
    </location>
    <ligand>
        <name>Mg(2+)</name>
        <dbReference type="ChEBI" id="CHEBI:18420"/>
        <label>1</label>
    </ligand>
</feature>
<keyword evidence="4" id="KW-0378">Hydrolase</keyword>
<comment type="similarity">
    <text evidence="2">Belongs to the DNA repair enzymes AP/ExoA family.</text>
</comment>
<feature type="active site" description="Proton acceptor" evidence="6">
    <location>
        <position position="242"/>
    </location>
</feature>
<name>A0A140DU22_9FIRM</name>
<feature type="site" description="Transition state stabilizer" evidence="8">
    <location>
        <position position="147"/>
    </location>
</feature>
<dbReference type="Pfam" id="PF03372">
    <property type="entry name" value="Exo_endo_phos"/>
    <property type="match status" value="1"/>
</dbReference>
<keyword evidence="3 7" id="KW-0479">Metal-binding</keyword>
<evidence type="ECO:0000256" key="1">
    <source>
        <dbReference type="ARBA" id="ARBA00001936"/>
    </source>
</evidence>
<evidence type="ECO:0000256" key="5">
    <source>
        <dbReference type="ARBA" id="ARBA00022842"/>
    </source>
</evidence>
<dbReference type="PANTHER" id="PTHR22748">
    <property type="entry name" value="AP ENDONUCLEASE"/>
    <property type="match status" value="1"/>
</dbReference>
<dbReference type="Gene3D" id="3.60.10.10">
    <property type="entry name" value="Endonuclease/exonuclease/phosphatase"/>
    <property type="match status" value="1"/>
</dbReference>
<feature type="binding site" evidence="7">
    <location>
        <position position="145"/>
    </location>
    <ligand>
        <name>Mg(2+)</name>
        <dbReference type="ChEBI" id="CHEBI:18420"/>
        <label>1</label>
    </ligand>
</feature>
<dbReference type="GO" id="GO:0006284">
    <property type="term" value="P:base-excision repair"/>
    <property type="evidence" value="ECO:0007669"/>
    <property type="project" value="TreeGrafter"/>
</dbReference>
<comment type="cofactor">
    <cofactor evidence="7">
        <name>Mg(2+)</name>
        <dbReference type="ChEBI" id="CHEBI:18420"/>
    </cofactor>
    <cofactor evidence="7">
        <name>Mn(2+)</name>
        <dbReference type="ChEBI" id="CHEBI:29035"/>
    </cofactor>
    <text evidence="7">Probably binds two magnesium or manganese ions per subunit.</text>
</comment>
<comment type="cofactor">
    <cofactor evidence="1">
        <name>Mn(2+)</name>
        <dbReference type="ChEBI" id="CHEBI:29035"/>
    </cofactor>
</comment>
<evidence type="ECO:0000259" key="9">
    <source>
        <dbReference type="Pfam" id="PF03372"/>
    </source>
</evidence>
<dbReference type="RefSeq" id="WP_067556129.1">
    <property type="nucleotide sequence ID" value="NZ_CAMTBT010000023.1"/>
</dbReference>
<feature type="domain" description="Endonuclease/exonuclease/phosphatase" evidence="9">
    <location>
        <begin position="4"/>
        <end position="242"/>
    </location>
</feature>
<accession>A0A140DU22</accession>
<keyword evidence="5 7" id="KW-0460">Magnesium</keyword>
<sequence>MRLVTWNVNGLRAVLKKGFEDIMAALDPDVVCLQETKAQADQIEVDEGLFPWQYVNCARRKGYSGTMILSLVEPAMVTAGIGAEEHDGEGRVLTADMGSFYLVNVYVPNSGDGLKRLEYRLEWDRAFSAWLRRLEETKPVLACGDFNVARTELDVWDEEAAASAAGYTLHERESFQQNFLSHFVDVFRTLHPDDRQYTWWSYYSRGRERNQGERIDYWLASPKLMDRIRDIRIRDDIFGSDHCPVEIELDD</sequence>
<evidence type="ECO:0000313" key="11">
    <source>
        <dbReference type="EMBL" id="OLU46288.1"/>
    </source>
</evidence>
<dbReference type="AlphaFoldDB" id="A0A140DU22"/>
<dbReference type="InterPro" id="IPR005135">
    <property type="entry name" value="Endo/exonuclease/phosphatase"/>
</dbReference>
<feature type="active site" description="Proton donor/acceptor" evidence="6">
    <location>
        <position position="145"/>
    </location>
</feature>
<feature type="active site" evidence="6">
    <location>
        <position position="106"/>
    </location>
</feature>
<dbReference type="SUPFAM" id="SSF56219">
    <property type="entry name" value="DNase I-like"/>
    <property type="match status" value="1"/>
</dbReference>
<dbReference type="PANTHER" id="PTHR22748:SF6">
    <property type="entry name" value="DNA-(APURINIC OR APYRIMIDINIC SITE) ENDONUCLEASE"/>
    <property type="match status" value="1"/>
</dbReference>
<dbReference type="PATRIC" id="fig|1702221.3.peg.980"/>
<dbReference type="GO" id="GO:0003677">
    <property type="term" value="F:DNA binding"/>
    <property type="evidence" value="ECO:0007669"/>
    <property type="project" value="InterPro"/>
</dbReference>
<dbReference type="Proteomes" id="UP000069771">
    <property type="component" value="Chromosome"/>
</dbReference>
<gene>
    <name evidence="10" type="ORF">AALO17_10150</name>
    <name evidence="11" type="ORF">BO223_02625</name>
</gene>
<dbReference type="InterPro" id="IPR036691">
    <property type="entry name" value="Endo/exonu/phosph_ase_sf"/>
</dbReference>
<evidence type="ECO:0000256" key="8">
    <source>
        <dbReference type="PIRSR" id="PIRSR604808-3"/>
    </source>
</evidence>
<dbReference type="EMBL" id="MPJZ01000034">
    <property type="protein sequence ID" value="OLU46288.1"/>
    <property type="molecule type" value="Genomic_DNA"/>
</dbReference>
<feature type="site" description="Interaction with DNA substrate" evidence="8">
    <location>
        <position position="242"/>
    </location>
</feature>
<keyword evidence="12" id="KW-1185">Reference proteome</keyword>
<dbReference type="GO" id="GO:0008311">
    <property type="term" value="F:double-stranded DNA 3'-5' DNA exonuclease activity"/>
    <property type="evidence" value="ECO:0007669"/>
    <property type="project" value="TreeGrafter"/>
</dbReference>
<dbReference type="GO" id="GO:0046872">
    <property type="term" value="F:metal ion binding"/>
    <property type="evidence" value="ECO:0007669"/>
    <property type="project" value="UniProtKB-KW"/>
</dbReference>
<organism evidence="10 12">
    <name type="scientific">Faecalibaculum rodentium</name>
    <dbReference type="NCBI Taxonomy" id="1702221"/>
    <lineage>
        <taxon>Bacteria</taxon>
        <taxon>Bacillati</taxon>
        <taxon>Bacillota</taxon>
        <taxon>Erysipelotrichia</taxon>
        <taxon>Erysipelotrichales</taxon>
        <taxon>Erysipelotrichaceae</taxon>
        <taxon>Faecalibaculum</taxon>
    </lineage>
</organism>
<feature type="site" description="Important for catalytic activity" evidence="8">
    <location>
        <position position="216"/>
    </location>
</feature>
<dbReference type="PROSITE" id="PS51435">
    <property type="entry name" value="AP_NUCLEASE_F1_4"/>
    <property type="match status" value="1"/>
</dbReference>
<feature type="binding site" evidence="7">
    <location>
        <position position="242"/>
    </location>
    <ligand>
        <name>Mg(2+)</name>
        <dbReference type="ChEBI" id="CHEBI:18420"/>
        <label>1</label>
    </ligand>
</feature>
<feature type="binding site" evidence="7">
    <location>
        <position position="35"/>
    </location>
    <ligand>
        <name>Mg(2+)</name>
        <dbReference type="ChEBI" id="CHEBI:18420"/>
        <label>1</label>
    </ligand>
</feature>
<dbReference type="STRING" id="1702221.AALO17_10150"/>
<dbReference type="InterPro" id="IPR020847">
    <property type="entry name" value="AP_endonuclease_F1_BS"/>
</dbReference>
<evidence type="ECO:0000313" key="12">
    <source>
        <dbReference type="Proteomes" id="UP000069771"/>
    </source>
</evidence>
<dbReference type="EMBL" id="CP011391">
    <property type="protein sequence ID" value="AMK54149.1"/>
    <property type="molecule type" value="Genomic_DNA"/>
</dbReference>
<dbReference type="Proteomes" id="UP000186758">
    <property type="component" value="Unassembled WGS sequence"/>
</dbReference>
<evidence type="ECO:0000256" key="4">
    <source>
        <dbReference type="ARBA" id="ARBA00022801"/>
    </source>
</evidence>
<dbReference type="InterPro" id="IPR004808">
    <property type="entry name" value="AP_endonuc_1"/>
</dbReference>
<dbReference type="InterPro" id="IPR020848">
    <property type="entry name" value="AP_endonuclease_F1_CS"/>
</dbReference>
<evidence type="ECO:0000256" key="3">
    <source>
        <dbReference type="ARBA" id="ARBA00022723"/>
    </source>
</evidence>
<evidence type="ECO:0000313" key="13">
    <source>
        <dbReference type="Proteomes" id="UP000186758"/>
    </source>
</evidence>
<proteinExistence type="inferred from homology"/>
<dbReference type="GO" id="GO:0008081">
    <property type="term" value="F:phosphoric diester hydrolase activity"/>
    <property type="evidence" value="ECO:0007669"/>
    <property type="project" value="TreeGrafter"/>
</dbReference>
<evidence type="ECO:0000256" key="2">
    <source>
        <dbReference type="ARBA" id="ARBA00007092"/>
    </source>
</evidence>
<dbReference type="PROSITE" id="PS00726">
    <property type="entry name" value="AP_NUCLEASE_F1_1"/>
    <property type="match status" value="1"/>
</dbReference>
<reference evidence="11 13" key="2">
    <citation type="submission" date="2016-11" db="EMBL/GenBank/DDBJ databases">
        <title>Description of two novel members of the family Erysipelotrichaceae: Ileibacterium lipovorans gen. nov., sp. nov. and Dubosiella newyorkensis, gen. nov., sp. nov.</title>
        <authorList>
            <person name="Cox L.M."/>
            <person name="Sohn J."/>
            <person name="Tyrrell K.L."/>
            <person name="Citron D.M."/>
            <person name="Lawson P.A."/>
            <person name="Patel N.B."/>
            <person name="Iizumi T."/>
            <person name="Perez-Perez G.I."/>
            <person name="Goldstein E.J."/>
            <person name="Blaser M.J."/>
        </authorList>
    </citation>
    <scope>NUCLEOTIDE SEQUENCE [LARGE SCALE GENOMIC DNA]</scope>
    <source>
        <strain evidence="11 13">NYU-BL-K8</strain>
    </source>
</reference>
<dbReference type="GO" id="GO:0003906">
    <property type="term" value="F:DNA-(apurinic or apyrimidinic site) endonuclease activity"/>
    <property type="evidence" value="ECO:0007669"/>
    <property type="project" value="TreeGrafter"/>
</dbReference>
<feature type="binding site" evidence="7">
    <location>
        <position position="147"/>
    </location>
    <ligand>
        <name>Mg(2+)</name>
        <dbReference type="ChEBI" id="CHEBI:18420"/>
        <label>1</label>
    </ligand>
</feature>
<feature type="binding site" evidence="7">
    <location>
        <position position="241"/>
    </location>
    <ligand>
        <name>Mg(2+)</name>
        <dbReference type="ChEBI" id="CHEBI:18420"/>
        <label>1</label>
    </ligand>
</feature>
<dbReference type="KEGG" id="fro:AALO17_10150"/>
<keyword evidence="7" id="KW-0464">Manganese</keyword>
<dbReference type="NCBIfam" id="TIGR00633">
    <property type="entry name" value="xth"/>
    <property type="match status" value="1"/>
</dbReference>
<reference evidence="10 12" key="1">
    <citation type="journal article" date="2016" name="Gut Pathog.">
        <title>Whole genome sequencing of "Faecalibaculum rodentium" ALO17, isolated from C57BL/6J laboratory mouse feces.</title>
        <authorList>
            <person name="Lim S."/>
            <person name="Chang D.H."/>
            <person name="Ahn S."/>
            <person name="Kim B.C."/>
        </authorList>
    </citation>
    <scope>NUCLEOTIDE SEQUENCE [LARGE SCALE GENOMIC DNA]</scope>
    <source>
        <strain evidence="10 12">Alo17</strain>
    </source>
</reference>
<dbReference type="OrthoDB" id="9803914at2"/>
<evidence type="ECO:0000313" key="10">
    <source>
        <dbReference type="EMBL" id="AMK54149.1"/>
    </source>
</evidence>
<evidence type="ECO:0000256" key="7">
    <source>
        <dbReference type="PIRSR" id="PIRSR604808-2"/>
    </source>
</evidence>
<protein>
    <submittedName>
        <fullName evidence="11">Exodeoxyribonuclease III</fullName>
    </submittedName>
</protein>
<evidence type="ECO:0000256" key="6">
    <source>
        <dbReference type="PIRSR" id="PIRSR604808-1"/>
    </source>
</evidence>
<dbReference type="GeneID" id="78477792"/>
<dbReference type="PROSITE" id="PS00728">
    <property type="entry name" value="AP_NUCLEASE_F1_3"/>
    <property type="match status" value="1"/>
</dbReference>